<evidence type="ECO:0000313" key="1">
    <source>
        <dbReference type="EMBL" id="GAA6144825.1"/>
    </source>
</evidence>
<gene>
    <name evidence="1" type="ORF">NBRC116585_09420</name>
</gene>
<name>A0ABP9ZXG6_9GAMM</name>
<dbReference type="EMBL" id="BAABWH010000002">
    <property type="protein sequence ID" value="GAA6144825.1"/>
    <property type="molecule type" value="Genomic_DNA"/>
</dbReference>
<organism evidence="1 2">
    <name type="scientific">Thalassolituus maritimus</name>
    <dbReference type="NCBI Taxonomy" id="484498"/>
    <lineage>
        <taxon>Bacteria</taxon>
        <taxon>Pseudomonadati</taxon>
        <taxon>Pseudomonadota</taxon>
        <taxon>Gammaproteobacteria</taxon>
        <taxon>Oceanospirillales</taxon>
        <taxon>Oceanospirillaceae</taxon>
        <taxon>Thalassolituus</taxon>
    </lineage>
</organism>
<sequence length="48" mass="5240">MNKQLVIFLAVIVVFVGGMAYYHVNTPSPFDGEAFFGPKDMPSSSTTK</sequence>
<reference evidence="1 2" key="1">
    <citation type="submission" date="2024-04" db="EMBL/GenBank/DDBJ databases">
        <title>Draft genome sequence of Thalassolituus maritimus NBRC 116585.</title>
        <authorList>
            <person name="Miyakawa T."/>
            <person name="Kusuya Y."/>
            <person name="Miura T."/>
        </authorList>
    </citation>
    <scope>NUCLEOTIDE SEQUENCE [LARGE SCALE GENOMIC DNA]</scope>
    <source>
        <strain evidence="1 2">5NW40-0001</strain>
    </source>
</reference>
<dbReference type="Proteomes" id="UP001481413">
    <property type="component" value="Unassembled WGS sequence"/>
</dbReference>
<dbReference type="RefSeq" id="WP_353293767.1">
    <property type="nucleotide sequence ID" value="NZ_BAABWH010000002.1"/>
</dbReference>
<protein>
    <submittedName>
        <fullName evidence="1">Uncharacterized protein</fullName>
    </submittedName>
</protein>
<accession>A0ABP9ZXG6</accession>
<comment type="caution">
    <text evidence="1">The sequence shown here is derived from an EMBL/GenBank/DDBJ whole genome shotgun (WGS) entry which is preliminary data.</text>
</comment>
<evidence type="ECO:0000313" key="2">
    <source>
        <dbReference type="Proteomes" id="UP001481413"/>
    </source>
</evidence>
<keyword evidence="2" id="KW-1185">Reference proteome</keyword>
<proteinExistence type="predicted"/>